<keyword evidence="1" id="KW-1133">Transmembrane helix</keyword>
<protein>
    <recommendedName>
        <fullName evidence="4">Stage II sporulation protein M</fullName>
    </recommendedName>
</protein>
<dbReference type="InterPro" id="IPR002798">
    <property type="entry name" value="SpoIIM-like"/>
</dbReference>
<proteinExistence type="predicted"/>
<dbReference type="Proteomes" id="UP000006620">
    <property type="component" value="Chromosome"/>
</dbReference>
<feature type="transmembrane region" description="Helical" evidence="1">
    <location>
        <begin position="78"/>
        <end position="98"/>
    </location>
</feature>
<dbReference type="PANTHER" id="PTHR35337:SF1">
    <property type="entry name" value="SLR1478 PROTEIN"/>
    <property type="match status" value="1"/>
</dbReference>
<evidence type="ECO:0000313" key="2">
    <source>
        <dbReference type="EMBL" id="AEI45611.1"/>
    </source>
</evidence>
<name>F8FKL8_PAEMK</name>
<reference evidence="3" key="1">
    <citation type="submission" date="2011-06" db="EMBL/GenBank/DDBJ databases">
        <title>Complete genome sequence of Paenibacillus mucilaginosus KNP414.</title>
        <authorList>
            <person name="Wang J."/>
            <person name="Hu S."/>
            <person name="Hu X."/>
            <person name="Zhang B."/>
            <person name="Dong D."/>
            <person name="Zhang S."/>
            <person name="Zhao K."/>
            <person name="Wu D."/>
        </authorList>
    </citation>
    <scope>NUCLEOTIDE SEQUENCE [LARGE SCALE GENOMIC DNA]</scope>
    <source>
        <strain evidence="3">KNP414</strain>
    </source>
</reference>
<feature type="transmembrane region" description="Helical" evidence="1">
    <location>
        <begin position="156"/>
        <end position="177"/>
    </location>
</feature>
<evidence type="ECO:0000256" key="1">
    <source>
        <dbReference type="SAM" id="Phobius"/>
    </source>
</evidence>
<feature type="transmembrane region" description="Helical" evidence="1">
    <location>
        <begin position="52"/>
        <end position="71"/>
    </location>
</feature>
<reference evidence="2 3" key="2">
    <citation type="journal article" date="2013" name="Genome Announc.">
        <title>Genome Sequence of Growth-Improving Paenibacillus mucilaginosus Strain KNP414.</title>
        <authorList>
            <person name="Lu J.J."/>
            <person name="Wang J.F."/>
            <person name="Hu X.F."/>
        </authorList>
    </citation>
    <scope>NUCLEOTIDE SEQUENCE [LARGE SCALE GENOMIC DNA]</scope>
    <source>
        <strain evidence="2 3">KNP414</strain>
    </source>
</reference>
<dbReference type="KEGG" id="pms:KNP414_07101"/>
<sequence length="189" mass="20152">MEHIRKFLSTSSKEITLALLVYLTGLVIGIWIGNGMDGTQAAQDPIEMKSGAFSIALNNLFGVLILATGLVTLGLSTILVLFYNGSILGGVIITSSTVQELTPIEIATRLVPHGLIEIPGILLAAAAGFQTLKLLIAVIRCPDGEKVNYKKYIGSFLRLIVLSVVCIVVGAFVEAYLTKFLIDHLPKGA</sequence>
<feature type="transmembrane region" description="Helical" evidence="1">
    <location>
        <begin position="118"/>
        <end position="136"/>
    </location>
</feature>
<organism evidence="2 3">
    <name type="scientific">Paenibacillus mucilaginosus (strain KNP414)</name>
    <dbReference type="NCBI Taxonomy" id="1036673"/>
    <lineage>
        <taxon>Bacteria</taxon>
        <taxon>Bacillati</taxon>
        <taxon>Bacillota</taxon>
        <taxon>Bacilli</taxon>
        <taxon>Bacillales</taxon>
        <taxon>Paenibacillaceae</taxon>
        <taxon>Paenibacillus</taxon>
    </lineage>
</organism>
<gene>
    <name evidence="2" type="ordered locus">KNP414_07101</name>
</gene>
<accession>F8FKL8</accession>
<dbReference type="AlphaFoldDB" id="F8FKL8"/>
<feature type="transmembrane region" description="Helical" evidence="1">
    <location>
        <begin position="15"/>
        <end position="32"/>
    </location>
</feature>
<dbReference type="EMBL" id="CP002869">
    <property type="protein sequence ID" value="AEI45611.1"/>
    <property type="molecule type" value="Genomic_DNA"/>
</dbReference>
<keyword evidence="1" id="KW-0812">Transmembrane</keyword>
<evidence type="ECO:0008006" key="4">
    <source>
        <dbReference type="Google" id="ProtNLM"/>
    </source>
</evidence>
<dbReference type="RefSeq" id="WP_013920753.1">
    <property type="nucleotide sequence ID" value="NC_015690.1"/>
</dbReference>
<dbReference type="HOGENOM" id="CLU_099320_1_0_9"/>
<dbReference type="Pfam" id="PF01944">
    <property type="entry name" value="SpoIIM"/>
    <property type="match status" value="1"/>
</dbReference>
<dbReference type="PANTHER" id="PTHR35337">
    <property type="entry name" value="SLR1478 PROTEIN"/>
    <property type="match status" value="1"/>
</dbReference>
<keyword evidence="1" id="KW-0472">Membrane</keyword>
<evidence type="ECO:0000313" key="3">
    <source>
        <dbReference type="Proteomes" id="UP000006620"/>
    </source>
</evidence>